<accession>A0A0C9UBW8</accession>
<protein>
    <submittedName>
        <fullName evidence="2">Uncharacterized protein</fullName>
    </submittedName>
</protein>
<evidence type="ECO:0000313" key="3">
    <source>
        <dbReference type="Proteomes" id="UP000054279"/>
    </source>
</evidence>
<gene>
    <name evidence="2" type="ORF">M422DRAFT_783564</name>
</gene>
<organism evidence="2 3">
    <name type="scientific">Sphaerobolus stellatus (strain SS14)</name>
    <dbReference type="NCBI Taxonomy" id="990650"/>
    <lineage>
        <taxon>Eukaryota</taxon>
        <taxon>Fungi</taxon>
        <taxon>Dikarya</taxon>
        <taxon>Basidiomycota</taxon>
        <taxon>Agaricomycotina</taxon>
        <taxon>Agaricomycetes</taxon>
        <taxon>Phallomycetidae</taxon>
        <taxon>Geastrales</taxon>
        <taxon>Sphaerobolaceae</taxon>
        <taxon>Sphaerobolus</taxon>
    </lineage>
</organism>
<keyword evidence="1" id="KW-0812">Transmembrane</keyword>
<evidence type="ECO:0000313" key="2">
    <source>
        <dbReference type="EMBL" id="KIJ32154.1"/>
    </source>
</evidence>
<sequence length="329" mass="36020">MPLHNVTVEDSSPLVVHRNISQWMESKNASDYRQYSGPSDGFSTNHNTSQVATVDFAFKGSTIYIFGSTGPTHGPFNATLIPNNNFSSVSDCSLAPANSIENTTSTSFSSEINYKQVLFSRTGLNQSVLHLLSLTNSGEGLFILDYFMVETDYQGSSIAAYILDDTNPSFSYSKDRITNSEILSRGAPTIFDSFNNNTIHYTLNIGTRSAVHGTWFYGNLLATLDDQQPVSLNLSTDRDNNPREFLHYAENLGEKEHTLTLVNAVAGRASGLGIDYAVITTTNLSSVPSNSTAQINGSLSNSHEVAIGSMVALIFMFFQILHLLPARRR</sequence>
<dbReference type="EMBL" id="KN837231">
    <property type="protein sequence ID" value="KIJ32154.1"/>
    <property type="molecule type" value="Genomic_DNA"/>
</dbReference>
<feature type="transmembrane region" description="Helical" evidence="1">
    <location>
        <begin position="305"/>
        <end position="324"/>
    </location>
</feature>
<keyword evidence="1" id="KW-0472">Membrane</keyword>
<reference evidence="2 3" key="1">
    <citation type="submission" date="2014-06" db="EMBL/GenBank/DDBJ databases">
        <title>Evolutionary Origins and Diversification of the Mycorrhizal Mutualists.</title>
        <authorList>
            <consortium name="DOE Joint Genome Institute"/>
            <consortium name="Mycorrhizal Genomics Consortium"/>
            <person name="Kohler A."/>
            <person name="Kuo A."/>
            <person name="Nagy L.G."/>
            <person name="Floudas D."/>
            <person name="Copeland A."/>
            <person name="Barry K.W."/>
            <person name="Cichocki N."/>
            <person name="Veneault-Fourrey C."/>
            <person name="LaButti K."/>
            <person name="Lindquist E.A."/>
            <person name="Lipzen A."/>
            <person name="Lundell T."/>
            <person name="Morin E."/>
            <person name="Murat C."/>
            <person name="Riley R."/>
            <person name="Ohm R."/>
            <person name="Sun H."/>
            <person name="Tunlid A."/>
            <person name="Henrissat B."/>
            <person name="Grigoriev I.V."/>
            <person name="Hibbett D.S."/>
            <person name="Martin F."/>
        </authorList>
    </citation>
    <scope>NUCLEOTIDE SEQUENCE [LARGE SCALE GENOMIC DNA]</scope>
    <source>
        <strain evidence="2 3">SS14</strain>
    </source>
</reference>
<dbReference type="Gene3D" id="2.60.120.260">
    <property type="entry name" value="Galactose-binding domain-like"/>
    <property type="match status" value="1"/>
</dbReference>
<keyword evidence="3" id="KW-1185">Reference proteome</keyword>
<keyword evidence="1" id="KW-1133">Transmembrane helix</keyword>
<proteinExistence type="predicted"/>
<name>A0A0C9UBW8_SPHS4</name>
<dbReference type="Proteomes" id="UP000054279">
    <property type="component" value="Unassembled WGS sequence"/>
</dbReference>
<evidence type="ECO:0000256" key="1">
    <source>
        <dbReference type="SAM" id="Phobius"/>
    </source>
</evidence>
<dbReference type="OrthoDB" id="3265734at2759"/>
<dbReference type="AlphaFoldDB" id="A0A0C9UBW8"/>
<dbReference type="HOGENOM" id="CLU_858345_0_0_1"/>